<dbReference type="InterPro" id="IPR036388">
    <property type="entry name" value="WH-like_DNA-bd_sf"/>
</dbReference>
<keyword evidence="2" id="KW-0902">Two-component regulatory system</keyword>
<dbReference type="PROSITE" id="PS50110">
    <property type="entry name" value="RESPONSE_REGULATORY"/>
    <property type="match status" value="1"/>
</dbReference>
<dbReference type="AlphaFoldDB" id="A0A4T0USA8"/>
<dbReference type="Proteomes" id="UP000308891">
    <property type="component" value="Unassembled WGS sequence"/>
</dbReference>
<dbReference type="CDD" id="cd00383">
    <property type="entry name" value="trans_reg_C"/>
    <property type="match status" value="1"/>
</dbReference>
<dbReference type="GO" id="GO:0006355">
    <property type="term" value="P:regulation of DNA-templated transcription"/>
    <property type="evidence" value="ECO:0007669"/>
    <property type="project" value="InterPro"/>
</dbReference>
<protein>
    <submittedName>
        <fullName evidence="10">Response regulator transcription factor</fullName>
    </submittedName>
</protein>
<evidence type="ECO:0000259" key="9">
    <source>
        <dbReference type="PROSITE" id="PS51755"/>
    </source>
</evidence>
<keyword evidence="5" id="KW-0804">Transcription</keyword>
<dbReference type="Pfam" id="PF00486">
    <property type="entry name" value="Trans_reg_C"/>
    <property type="match status" value="1"/>
</dbReference>
<gene>
    <name evidence="10" type="ORF">E5K04_10620</name>
</gene>
<keyword evidence="1 6" id="KW-0597">Phosphoprotein</keyword>
<dbReference type="OrthoDB" id="5295288at2"/>
<dbReference type="GO" id="GO:0000156">
    <property type="term" value="F:phosphorelay response regulator activity"/>
    <property type="evidence" value="ECO:0007669"/>
    <property type="project" value="TreeGrafter"/>
</dbReference>
<feature type="modified residue" description="4-aspartylphosphate" evidence="6">
    <location>
        <position position="53"/>
    </location>
</feature>
<keyword evidence="11" id="KW-1185">Reference proteome</keyword>
<name>A0A4T0USA8_9NEIS</name>
<dbReference type="PANTHER" id="PTHR48111:SF2">
    <property type="entry name" value="RESPONSE REGULATOR SAER"/>
    <property type="match status" value="1"/>
</dbReference>
<dbReference type="Gene3D" id="1.10.10.10">
    <property type="entry name" value="Winged helix-like DNA-binding domain superfamily/Winged helix DNA-binding domain"/>
    <property type="match status" value="1"/>
</dbReference>
<dbReference type="RefSeq" id="WP_136553835.1">
    <property type="nucleotide sequence ID" value="NZ_STGJ01000011.1"/>
</dbReference>
<dbReference type="Pfam" id="PF00072">
    <property type="entry name" value="Response_reg"/>
    <property type="match status" value="1"/>
</dbReference>
<evidence type="ECO:0000256" key="5">
    <source>
        <dbReference type="ARBA" id="ARBA00023163"/>
    </source>
</evidence>
<comment type="caution">
    <text evidence="10">The sequence shown here is derived from an EMBL/GenBank/DDBJ whole genome shotgun (WGS) entry which is preliminary data.</text>
</comment>
<dbReference type="EMBL" id="STGJ01000011">
    <property type="protein sequence ID" value="TIC81365.1"/>
    <property type="molecule type" value="Genomic_DNA"/>
</dbReference>
<evidence type="ECO:0000256" key="1">
    <source>
        <dbReference type="ARBA" id="ARBA00022553"/>
    </source>
</evidence>
<evidence type="ECO:0000256" key="3">
    <source>
        <dbReference type="ARBA" id="ARBA00023015"/>
    </source>
</evidence>
<evidence type="ECO:0000256" key="2">
    <source>
        <dbReference type="ARBA" id="ARBA00023012"/>
    </source>
</evidence>
<keyword evidence="3" id="KW-0805">Transcription regulation</keyword>
<dbReference type="InterPro" id="IPR039420">
    <property type="entry name" value="WalR-like"/>
</dbReference>
<dbReference type="FunFam" id="3.40.50.2300:FF:000001">
    <property type="entry name" value="DNA-binding response regulator PhoB"/>
    <property type="match status" value="1"/>
</dbReference>
<evidence type="ECO:0000256" key="7">
    <source>
        <dbReference type="PROSITE-ProRule" id="PRU01091"/>
    </source>
</evidence>
<dbReference type="GO" id="GO:0032993">
    <property type="term" value="C:protein-DNA complex"/>
    <property type="evidence" value="ECO:0007669"/>
    <property type="project" value="TreeGrafter"/>
</dbReference>
<evidence type="ECO:0000313" key="11">
    <source>
        <dbReference type="Proteomes" id="UP000308891"/>
    </source>
</evidence>
<dbReference type="InterPro" id="IPR001867">
    <property type="entry name" value="OmpR/PhoB-type_DNA-bd"/>
</dbReference>
<dbReference type="GO" id="GO:0005829">
    <property type="term" value="C:cytosol"/>
    <property type="evidence" value="ECO:0007669"/>
    <property type="project" value="TreeGrafter"/>
</dbReference>
<dbReference type="Gene3D" id="6.10.250.690">
    <property type="match status" value="1"/>
</dbReference>
<feature type="domain" description="OmpR/PhoB-type" evidence="9">
    <location>
        <begin position="129"/>
        <end position="226"/>
    </location>
</feature>
<evidence type="ECO:0000259" key="8">
    <source>
        <dbReference type="PROSITE" id="PS50110"/>
    </source>
</evidence>
<organism evidence="10 11">
    <name type="scientific">Crenobacter intestini</name>
    <dbReference type="NCBI Taxonomy" id="2563443"/>
    <lineage>
        <taxon>Bacteria</taxon>
        <taxon>Pseudomonadati</taxon>
        <taxon>Pseudomonadota</taxon>
        <taxon>Betaproteobacteria</taxon>
        <taxon>Neisseriales</taxon>
        <taxon>Neisseriaceae</taxon>
        <taxon>Crenobacter</taxon>
    </lineage>
</organism>
<evidence type="ECO:0000313" key="10">
    <source>
        <dbReference type="EMBL" id="TIC81365.1"/>
    </source>
</evidence>
<dbReference type="Gene3D" id="3.40.50.2300">
    <property type="match status" value="1"/>
</dbReference>
<feature type="domain" description="Response regulatory" evidence="8">
    <location>
        <begin position="3"/>
        <end position="117"/>
    </location>
</feature>
<dbReference type="SMART" id="SM00862">
    <property type="entry name" value="Trans_reg_C"/>
    <property type="match status" value="1"/>
</dbReference>
<feature type="DNA-binding region" description="OmpR/PhoB-type" evidence="7">
    <location>
        <begin position="129"/>
        <end position="226"/>
    </location>
</feature>
<evidence type="ECO:0000256" key="4">
    <source>
        <dbReference type="ARBA" id="ARBA00023125"/>
    </source>
</evidence>
<dbReference type="PROSITE" id="PS51755">
    <property type="entry name" value="OMPR_PHOB"/>
    <property type="match status" value="1"/>
</dbReference>
<evidence type="ECO:0000256" key="6">
    <source>
        <dbReference type="PROSITE-ProRule" id="PRU00169"/>
    </source>
</evidence>
<proteinExistence type="predicted"/>
<dbReference type="GO" id="GO:0000976">
    <property type="term" value="F:transcription cis-regulatory region binding"/>
    <property type="evidence" value="ECO:0007669"/>
    <property type="project" value="TreeGrafter"/>
</dbReference>
<accession>A0A4T0USA8</accession>
<dbReference type="PANTHER" id="PTHR48111">
    <property type="entry name" value="REGULATOR OF RPOS"/>
    <property type="match status" value="1"/>
</dbReference>
<sequence length="226" mass="24744">MARVLIVDDDADIRHALGALLRRQGHEVVGAADGADALQTLAGTDPFDLIVLDINMPGLDGIEVCRRVRQREVLPILFLSARGGEQDKVQALMAGGDDYLVKPFSAAELEARITAQLRRYRVYPAAAQATRLRAGNLEVDPEARQAWVGGQPVALTAREFAIVELLARRPSRVFSVDDIYRHAWQGAEAVADKTVMAHISNIRHKFAGLGDTSLIRTVWGAGYRLL</sequence>
<keyword evidence="4 7" id="KW-0238">DNA-binding</keyword>
<reference evidence="10 11" key="1">
    <citation type="submission" date="2019-04" db="EMBL/GenBank/DDBJ databases">
        <title>Crenobacter sp. nov.</title>
        <authorList>
            <person name="Shi S."/>
        </authorList>
    </citation>
    <scope>NUCLEOTIDE SEQUENCE [LARGE SCALE GENOMIC DNA]</scope>
    <source>
        <strain evidence="10 11">GY 70310</strain>
    </source>
</reference>
<dbReference type="SUPFAM" id="SSF52172">
    <property type="entry name" value="CheY-like"/>
    <property type="match status" value="1"/>
</dbReference>
<dbReference type="InterPro" id="IPR011006">
    <property type="entry name" value="CheY-like_superfamily"/>
</dbReference>
<dbReference type="SMART" id="SM00448">
    <property type="entry name" value="REC"/>
    <property type="match status" value="1"/>
</dbReference>
<dbReference type="CDD" id="cd17574">
    <property type="entry name" value="REC_OmpR"/>
    <property type="match status" value="1"/>
</dbReference>
<dbReference type="InterPro" id="IPR001789">
    <property type="entry name" value="Sig_transdc_resp-reg_receiver"/>
</dbReference>